<reference evidence="4 5" key="1">
    <citation type="journal article" date="2020" name="BMC Genomics">
        <title>Intraspecific diversification of the crop wild relative Brassica cretica Lam. using demographic model selection.</title>
        <authorList>
            <person name="Kioukis A."/>
            <person name="Michalopoulou V.A."/>
            <person name="Briers L."/>
            <person name="Pirintsos S."/>
            <person name="Studholme D.J."/>
            <person name="Pavlidis P."/>
            <person name="Sarris P.F."/>
        </authorList>
    </citation>
    <scope>NUCLEOTIDE SEQUENCE [LARGE SCALE GENOMIC DNA]</scope>
    <source>
        <strain evidence="5">cv. PFS-1207/04</strain>
    </source>
</reference>
<protein>
    <recommendedName>
        <fullName evidence="3">Replication factor A C-terminal domain-containing protein</fullName>
    </recommendedName>
</protein>
<name>A0ABQ7D9M7_BRACR</name>
<evidence type="ECO:0000256" key="1">
    <source>
        <dbReference type="SAM" id="MobiDB-lite"/>
    </source>
</evidence>
<evidence type="ECO:0000259" key="3">
    <source>
        <dbReference type="Pfam" id="PF08646"/>
    </source>
</evidence>
<dbReference type="PANTHER" id="PTHR47165:SF4">
    <property type="entry name" value="OS03G0429900 PROTEIN"/>
    <property type="match status" value="1"/>
</dbReference>
<dbReference type="Pfam" id="PF08646">
    <property type="entry name" value="Rep_fac-A_C"/>
    <property type="match status" value="1"/>
</dbReference>
<dbReference type="Proteomes" id="UP000266723">
    <property type="component" value="Unassembled WGS sequence"/>
</dbReference>
<evidence type="ECO:0000256" key="2">
    <source>
        <dbReference type="SAM" id="Phobius"/>
    </source>
</evidence>
<accession>A0ABQ7D9M7</accession>
<feature type="region of interest" description="Disordered" evidence="1">
    <location>
        <begin position="243"/>
        <end position="285"/>
    </location>
</feature>
<keyword evidence="2" id="KW-0472">Membrane</keyword>
<feature type="domain" description="Replication factor A C-terminal" evidence="3">
    <location>
        <begin position="98"/>
        <end position="230"/>
    </location>
</feature>
<keyword evidence="2" id="KW-0812">Transmembrane</keyword>
<feature type="compositionally biased region" description="Basic and acidic residues" evidence="1">
    <location>
        <begin position="269"/>
        <end position="278"/>
    </location>
</feature>
<organism evidence="4 5">
    <name type="scientific">Brassica cretica</name>
    <name type="common">Mustard</name>
    <dbReference type="NCBI Taxonomy" id="69181"/>
    <lineage>
        <taxon>Eukaryota</taxon>
        <taxon>Viridiplantae</taxon>
        <taxon>Streptophyta</taxon>
        <taxon>Embryophyta</taxon>
        <taxon>Tracheophyta</taxon>
        <taxon>Spermatophyta</taxon>
        <taxon>Magnoliopsida</taxon>
        <taxon>eudicotyledons</taxon>
        <taxon>Gunneridae</taxon>
        <taxon>Pentapetalae</taxon>
        <taxon>rosids</taxon>
        <taxon>malvids</taxon>
        <taxon>Brassicales</taxon>
        <taxon>Brassicaceae</taxon>
        <taxon>Brassiceae</taxon>
        <taxon>Brassica</taxon>
    </lineage>
</organism>
<sequence>MVEDSEKFYGHRSRRRETIFFVSRLVIGLEALLFASGLKYDQVLKPSNAHSENSGVDTGLEASSSGPSVLGVKMSEERASGNHPGNADAQKKRKRGHFLCKAQIVSVIQENEWSFVSCMGCHKKMEKRETSLICSRCETPDVTGVVRFRVEHAVDDGKDSATFVVFDKEMTKLTKHETAVLALDENSSGGEDYLPSCLEELTWKEFVFQIRVTPFNFTPNHRTFTVSTITEESTMVDHIKEHSGNILPNRGGDLGSAASSSGPSVLGDKIGENADAEKNRKRVRD</sequence>
<keyword evidence="2" id="KW-1133">Transmembrane helix</keyword>
<keyword evidence="5" id="KW-1185">Reference proteome</keyword>
<dbReference type="InterPro" id="IPR012340">
    <property type="entry name" value="NA-bd_OB-fold"/>
</dbReference>
<dbReference type="InterPro" id="IPR013955">
    <property type="entry name" value="Rep_factor-A_C"/>
</dbReference>
<proteinExistence type="predicted"/>
<dbReference type="EMBL" id="QGKV02000759">
    <property type="protein sequence ID" value="KAF3568987.1"/>
    <property type="molecule type" value="Genomic_DNA"/>
</dbReference>
<dbReference type="PANTHER" id="PTHR47165">
    <property type="entry name" value="OS03G0429900 PROTEIN"/>
    <property type="match status" value="1"/>
</dbReference>
<gene>
    <name evidence="4" type="ORF">DY000_02018308</name>
</gene>
<dbReference type="Gene3D" id="2.40.50.140">
    <property type="entry name" value="Nucleic acid-binding proteins"/>
    <property type="match status" value="1"/>
</dbReference>
<evidence type="ECO:0000313" key="5">
    <source>
        <dbReference type="Proteomes" id="UP000266723"/>
    </source>
</evidence>
<evidence type="ECO:0000313" key="4">
    <source>
        <dbReference type="EMBL" id="KAF3568987.1"/>
    </source>
</evidence>
<comment type="caution">
    <text evidence="4">The sequence shown here is derived from an EMBL/GenBank/DDBJ whole genome shotgun (WGS) entry which is preliminary data.</text>
</comment>
<dbReference type="SUPFAM" id="SSF50249">
    <property type="entry name" value="Nucleic acid-binding proteins"/>
    <property type="match status" value="1"/>
</dbReference>
<feature type="transmembrane region" description="Helical" evidence="2">
    <location>
        <begin position="21"/>
        <end position="38"/>
    </location>
</feature>
<feature type="compositionally biased region" description="Low complexity" evidence="1">
    <location>
        <begin position="255"/>
        <end position="267"/>
    </location>
</feature>